<keyword evidence="4" id="KW-1185">Reference proteome</keyword>
<feature type="compositionally biased region" description="Basic and acidic residues" evidence="1">
    <location>
        <begin position="87"/>
        <end position="100"/>
    </location>
</feature>
<evidence type="ECO:0000313" key="3">
    <source>
        <dbReference type="EMBL" id="BES96661.1"/>
    </source>
</evidence>
<feature type="chain" id="PRO_5045706745" evidence="2">
    <location>
        <begin position="19"/>
        <end position="170"/>
    </location>
</feature>
<evidence type="ECO:0000256" key="1">
    <source>
        <dbReference type="SAM" id="MobiDB-lite"/>
    </source>
</evidence>
<organism evidence="3 4">
    <name type="scientific">Nesidiocoris tenuis</name>
    <dbReference type="NCBI Taxonomy" id="355587"/>
    <lineage>
        <taxon>Eukaryota</taxon>
        <taxon>Metazoa</taxon>
        <taxon>Ecdysozoa</taxon>
        <taxon>Arthropoda</taxon>
        <taxon>Hexapoda</taxon>
        <taxon>Insecta</taxon>
        <taxon>Pterygota</taxon>
        <taxon>Neoptera</taxon>
        <taxon>Paraneoptera</taxon>
        <taxon>Hemiptera</taxon>
        <taxon>Heteroptera</taxon>
        <taxon>Panheteroptera</taxon>
        <taxon>Cimicomorpha</taxon>
        <taxon>Miridae</taxon>
        <taxon>Dicyphina</taxon>
        <taxon>Nesidiocoris</taxon>
    </lineage>
</organism>
<sequence>MNFLLLLFLLKSLDNAHGWSEKIEDELTPVIHHGYTNLNAIDNGNQGFLKDGFSEIGRYGATGIPETNSMDQGHGLRILKRSLRDERFKTKGKSQSDSEKNLSPQQSNLGQEKTEAADSSALPDEIGNEGLEFQNVVGATQAIINAPPRKCPPGKRRDRPTGRCRVVFTK</sequence>
<feature type="region of interest" description="Disordered" evidence="1">
    <location>
        <begin position="87"/>
        <end position="129"/>
    </location>
</feature>
<gene>
    <name evidence="3" type="ORF">NTJ_09475</name>
</gene>
<feature type="compositionally biased region" description="Polar residues" evidence="1">
    <location>
        <begin position="101"/>
        <end position="111"/>
    </location>
</feature>
<evidence type="ECO:0000313" key="4">
    <source>
        <dbReference type="Proteomes" id="UP001307889"/>
    </source>
</evidence>
<protein>
    <submittedName>
        <fullName evidence="3">Uncharacterized protein</fullName>
    </submittedName>
</protein>
<feature type="signal peptide" evidence="2">
    <location>
        <begin position="1"/>
        <end position="18"/>
    </location>
</feature>
<reference evidence="3 4" key="1">
    <citation type="submission" date="2023-09" db="EMBL/GenBank/DDBJ databases">
        <title>Nesidiocoris tenuis whole genome shotgun sequence.</title>
        <authorList>
            <person name="Shibata T."/>
            <person name="Shimoda M."/>
            <person name="Kobayashi T."/>
            <person name="Uehara T."/>
        </authorList>
    </citation>
    <scope>NUCLEOTIDE SEQUENCE [LARGE SCALE GENOMIC DNA]</scope>
    <source>
        <strain evidence="3 4">Japan</strain>
    </source>
</reference>
<proteinExistence type="predicted"/>
<evidence type="ECO:0000256" key="2">
    <source>
        <dbReference type="SAM" id="SignalP"/>
    </source>
</evidence>
<feature type="region of interest" description="Disordered" evidence="1">
    <location>
        <begin position="144"/>
        <end position="170"/>
    </location>
</feature>
<keyword evidence="2" id="KW-0732">Signal</keyword>
<dbReference type="Proteomes" id="UP001307889">
    <property type="component" value="Chromosome 7"/>
</dbReference>
<accession>A0ABN7B0I2</accession>
<dbReference type="EMBL" id="AP028915">
    <property type="protein sequence ID" value="BES96661.1"/>
    <property type="molecule type" value="Genomic_DNA"/>
</dbReference>
<name>A0ABN7B0I2_9HEMI</name>